<dbReference type="Proteomes" id="UP001497516">
    <property type="component" value="Chromosome 6"/>
</dbReference>
<proteinExistence type="predicted"/>
<evidence type="ECO:0000313" key="3">
    <source>
        <dbReference type="Proteomes" id="UP001497516"/>
    </source>
</evidence>
<keyword evidence="3" id="KW-1185">Reference proteome</keyword>
<feature type="compositionally biased region" description="Basic residues" evidence="1">
    <location>
        <begin position="1"/>
        <end position="12"/>
    </location>
</feature>
<protein>
    <submittedName>
        <fullName evidence="2">Uncharacterized protein</fullName>
    </submittedName>
</protein>
<sequence length="96" mass="10871">MPARSRVRRRRGGTSGCGRRSAGARGRAFDWDWFLFLFFVLDMRFGGEGFSTGVPSDSTPSSLRSMDSDPIQVLLIFSLSRTNWWLFVFSLTLSLL</sequence>
<gene>
    <name evidence="2" type="ORF">LTRI10_LOCUS34402</name>
</gene>
<organism evidence="2 3">
    <name type="scientific">Linum trigynum</name>
    <dbReference type="NCBI Taxonomy" id="586398"/>
    <lineage>
        <taxon>Eukaryota</taxon>
        <taxon>Viridiplantae</taxon>
        <taxon>Streptophyta</taxon>
        <taxon>Embryophyta</taxon>
        <taxon>Tracheophyta</taxon>
        <taxon>Spermatophyta</taxon>
        <taxon>Magnoliopsida</taxon>
        <taxon>eudicotyledons</taxon>
        <taxon>Gunneridae</taxon>
        <taxon>Pentapetalae</taxon>
        <taxon>rosids</taxon>
        <taxon>fabids</taxon>
        <taxon>Malpighiales</taxon>
        <taxon>Linaceae</taxon>
        <taxon>Linum</taxon>
    </lineage>
</organism>
<accession>A0AAV2F8S5</accession>
<evidence type="ECO:0000313" key="2">
    <source>
        <dbReference type="EMBL" id="CAL1393860.1"/>
    </source>
</evidence>
<reference evidence="2 3" key="1">
    <citation type="submission" date="2024-04" db="EMBL/GenBank/DDBJ databases">
        <authorList>
            <person name="Fracassetti M."/>
        </authorList>
    </citation>
    <scope>NUCLEOTIDE SEQUENCE [LARGE SCALE GENOMIC DNA]</scope>
</reference>
<feature type="region of interest" description="Disordered" evidence="1">
    <location>
        <begin position="1"/>
        <end position="24"/>
    </location>
</feature>
<dbReference type="AlphaFoldDB" id="A0AAV2F8S5"/>
<name>A0AAV2F8S5_9ROSI</name>
<evidence type="ECO:0000256" key="1">
    <source>
        <dbReference type="SAM" id="MobiDB-lite"/>
    </source>
</evidence>
<dbReference type="EMBL" id="OZ034819">
    <property type="protein sequence ID" value="CAL1393860.1"/>
    <property type="molecule type" value="Genomic_DNA"/>
</dbReference>